<keyword evidence="2" id="KW-1185">Reference proteome</keyword>
<dbReference type="Proteomes" id="UP000644610">
    <property type="component" value="Unassembled WGS sequence"/>
</dbReference>
<accession>A0A8J3USB1</accession>
<evidence type="ECO:0000313" key="1">
    <source>
        <dbReference type="EMBL" id="GII49840.1"/>
    </source>
</evidence>
<organism evidence="1 2">
    <name type="scientific">Planotetraspora silvatica</name>
    <dbReference type="NCBI Taxonomy" id="234614"/>
    <lineage>
        <taxon>Bacteria</taxon>
        <taxon>Bacillati</taxon>
        <taxon>Actinomycetota</taxon>
        <taxon>Actinomycetes</taxon>
        <taxon>Streptosporangiales</taxon>
        <taxon>Streptosporangiaceae</taxon>
        <taxon>Planotetraspora</taxon>
    </lineage>
</organism>
<dbReference type="EMBL" id="BOOQ01000046">
    <property type="protein sequence ID" value="GII49840.1"/>
    <property type="molecule type" value="Genomic_DNA"/>
</dbReference>
<name>A0A8J3USB1_9ACTN</name>
<comment type="caution">
    <text evidence="1">The sequence shown here is derived from an EMBL/GenBank/DDBJ whole genome shotgun (WGS) entry which is preliminary data.</text>
</comment>
<reference evidence="1" key="1">
    <citation type="submission" date="2021-01" db="EMBL/GenBank/DDBJ databases">
        <title>Whole genome shotgun sequence of Planotetraspora silvatica NBRC 100141.</title>
        <authorList>
            <person name="Komaki H."/>
            <person name="Tamura T."/>
        </authorList>
    </citation>
    <scope>NUCLEOTIDE SEQUENCE</scope>
    <source>
        <strain evidence="1">NBRC 100141</strain>
    </source>
</reference>
<proteinExistence type="predicted"/>
<sequence length="58" mass="6354">MARWAAAALHAVGRLAAEYTLVSYTFLPPLDPGVLAAHLGRRVQRLDSESDDFSRTRG</sequence>
<dbReference type="AlphaFoldDB" id="A0A8J3USB1"/>
<protein>
    <submittedName>
        <fullName evidence="1">Uncharacterized protein</fullName>
    </submittedName>
</protein>
<dbReference type="RefSeq" id="WP_203979366.1">
    <property type="nucleotide sequence ID" value="NZ_BAAAKY010000030.1"/>
</dbReference>
<evidence type="ECO:0000313" key="2">
    <source>
        <dbReference type="Proteomes" id="UP000644610"/>
    </source>
</evidence>
<gene>
    <name evidence="1" type="ORF">Psi02_62640</name>
</gene>